<dbReference type="PROSITE" id="PS50966">
    <property type="entry name" value="ZF_SWIM"/>
    <property type="match status" value="1"/>
</dbReference>
<dbReference type="Proteomes" id="UP001160148">
    <property type="component" value="Unassembled WGS sequence"/>
</dbReference>
<dbReference type="GO" id="GO:0008270">
    <property type="term" value="F:zinc ion binding"/>
    <property type="evidence" value="ECO:0007669"/>
    <property type="project" value="UniProtKB-KW"/>
</dbReference>
<dbReference type="PANTHER" id="PTHR35385:SF2">
    <property type="entry name" value="PROTEIN B, PUTATIVE-RELATED"/>
    <property type="match status" value="1"/>
</dbReference>
<keyword evidence="5" id="KW-1185">Reference proteome</keyword>
<proteinExistence type="predicted"/>
<protein>
    <recommendedName>
        <fullName evidence="3">SWIM-type domain-containing protein</fullName>
    </recommendedName>
</protein>
<keyword evidence="1" id="KW-0862">Zinc</keyword>
<evidence type="ECO:0000256" key="1">
    <source>
        <dbReference type="PROSITE-ProRule" id="PRU00325"/>
    </source>
</evidence>
<dbReference type="InterPro" id="IPR007527">
    <property type="entry name" value="Znf_SWIM"/>
</dbReference>
<dbReference type="AlphaFoldDB" id="A0AAV0X112"/>
<dbReference type="Pfam" id="PF04434">
    <property type="entry name" value="SWIM"/>
    <property type="match status" value="1"/>
</dbReference>
<keyword evidence="1" id="KW-0479">Metal-binding</keyword>
<keyword evidence="1" id="KW-0863">Zinc-finger</keyword>
<feature type="compositionally biased region" description="Polar residues" evidence="2">
    <location>
        <begin position="98"/>
        <end position="112"/>
    </location>
</feature>
<evidence type="ECO:0000313" key="5">
    <source>
        <dbReference type="Proteomes" id="UP001160148"/>
    </source>
</evidence>
<feature type="domain" description="SWIM-type" evidence="3">
    <location>
        <begin position="14"/>
        <end position="45"/>
    </location>
</feature>
<name>A0AAV0X112_9HEMI</name>
<accession>A0AAV0X112</accession>
<gene>
    <name evidence="4" type="ORF">MEUPH1_LOCUS16749</name>
</gene>
<organism evidence="4 5">
    <name type="scientific">Macrosiphum euphorbiae</name>
    <name type="common">potato aphid</name>
    <dbReference type="NCBI Taxonomy" id="13131"/>
    <lineage>
        <taxon>Eukaryota</taxon>
        <taxon>Metazoa</taxon>
        <taxon>Ecdysozoa</taxon>
        <taxon>Arthropoda</taxon>
        <taxon>Hexapoda</taxon>
        <taxon>Insecta</taxon>
        <taxon>Pterygota</taxon>
        <taxon>Neoptera</taxon>
        <taxon>Paraneoptera</taxon>
        <taxon>Hemiptera</taxon>
        <taxon>Sternorrhyncha</taxon>
        <taxon>Aphidomorpha</taxon>
        <taxon>Aphidoidea</taxon>
        <taxon>Aphididae</taxon>
        <taxon>Macrosiphini</taxon>
        <taxon>Macrosiphum</taxon>
    </lineage>
</organism>
<comment type="caution">
    <text evidence="4">The sequence shown here is derived from an EMBL/GenBank/DDBJ whole genome shotgun (WGS) entry which is preliminary data.</text>
</comment>
<dbReference type="EMBL" id="CARXXK010000003">
    <property type="protein sequence ID" value="CAI6361584.1"/>
    <property type="molecule type" value="Genomic_DNA"/>
</dbReference>
<evidence type="ECO:0000259" key="3">
    <source>
        <dbReference type="PROSITE" id="PS50966"/>
    </source>
</evidence>
<evidence type="ECO:0000313" key="4">
    <source>
        <dbReference type="EMBL" id="CAI6361584.1"/>
    </source>
</evidence>
<feature type="region of interest" description="Disordered" evidence="2">
    <location>
        <begin position="89"/>
        <end position="120"/>
    </location>
</feature>
<sequence length="150" mass="17282">MLFDVTNILHNTQYLVDFYLGLCSCPRGDTGFPCKHQMFIAQKLNIDLSICLPMTEDMKKKLHILASGCSDIDSGWYGLATDMNYVEFNEDNNKDSDQNSIQTNKQGKQINENMDPEINNENIDQTYDEVMDSFNKTVENMKKKFDLDKT</sequence>
<dbReference type="PANTHER" id="PTHR35385">
    <property type="entry name" value="PROTEIN B, PUTATIVE-RELATED-RELATED"/>
    <property type="match status" value="1"/>
</dbReference>
<reference evidence="4 5" key="1">
    <citation type="submission" date="2023-01" db="EMBL/GenBank/DDBJ databases">
        <authorList>
            <person name="Whitehead M."/>
        </authorList>
    </citation>
    <scope>NUCLEOTIDE SEQUENCE [LARGE SCALE GENOMIC DNA]</scope>
</reference>
<evidence type="ECO:0000256" key="2">
    <source>
        <dbReference type="SAM" id="MobiDB-lite"/>
    </source>
</evidence>